<feature type="domain" description="Penicillin-binding protein transpeptidase" evidence="4">
    <location>
        <begin position="263"/>
        <end position="572"/>
    </location>
</feature>
<comment type="subcellular location">
    <subcellularLocation>
        <location evidence="1">Membrane</location>
    </subcellularLocation>
</comment>
<dbReference type="InterPro" id="IPR036138">
    <property type="entry name" value="PBP_dimer_sf"/>
</dbReference>
<dbReference type="Gene3D" id="3.90.1310.10">
    <property type="entry name" value="Penicillin-binding protein 2a (Domain 2)"/>
    <property type="match status" value="1"/>
</dbReference>
<evidence type="ECO:0000313" key="7">
    <source>
        <dbReference type="Proteomes" id="UP000558113"/>
    </source>
</evidence>
<evidence type="ECO:0000256" key="2">
    <source>
        <dbReference type="ARBA" id="ARBA00007171"/>
    </source>
</evidence>
<evidence type="ECO:0000256" key="1">
    <source>
        <dbReference type="ARBA" id="ARBA00004370"/>
    </source>
</evidence>
<gene>
    <name evidence="6" type="ORF">GT003_15765</name>
</gene>
<comment type="similarity">
    <text evidence="2">Belongs to the transpeptidase family.</text>
</comment>
<dbReference type="RefSeq" id="WP_161699407.1">
    <property type="nucleotide sequence ID" value="NZ_JAAAMU010000007.1"/>
</dbReference>
<sequence length="714" mass="78407">MIKRVNKRTIFLSGLLSFMFVVLIARVFQVQVVQGGTYLALAKQTWAKDNVIAANRGMITDKNNKPLAMNVNAYNLSLQPQRIYHLHLQDEIVEKLSLLLGSSEAYLNGLISKKKSDGNYFVQVEVRNGGWLLDSGMDDKLVKLKAALQKEKSTSDVGMVIEQADKRFYPDNSLASQLLGYVNKEGVPIMGLEKSLDKELKQTDGRIIAYQDGSSIELPNGTISYQKPVNGKNITLTIDEQIQFYVEDALRGLQAKYNPKSASVIVADPNTMDILALANIPSFNPNAFWEKANDLSAFYNHAIRSEYEPGSTFKIVTLAAAVQEGLFDPNEKYRSGSIKVPGRTIHDINPQGWGTITFLEGLKRSSNVEFVKLGYEKLKPAKLEQYIRNFGFGSPTGIELPGESKGVITMKYPSDFAAASYGQGEVQVTPIQQIAAISAIANGGKLMQPHLVKKIEDPQEGNVVTSKPTVVRQVISKETATKVGQYLEQVVSDRVIGSGRYAYMNGYTVAGKTGTANKVENGEYAEGKHVVSFIGYAPVSDPKLAIIVIVDEPNSEVDGGGVVAAPVFKQIMMNSLKYLKIPEDRKEQQPTDEGNQQLVTMPSYLGKGIQELNKNGLMVKTIGSGKKVIFQYPTAGVKINKLAPIYLFTDQTINQTPPDLTGLPLIDALSIARILKFELNVSGEGFVVSQRFDPKTKSLSVVLDTELKSSLTKQ</sequence>
<keyword evidence="3" id="KW-0472">Membrane</keyword>
<evidence type="ECO:0000256" key="3">
    <source>
        <dbReference type="ARBA" id="ARBA00023136"/>
    </source>
</evidence>
<reference evidence="6 7" key="1">
    <citation type="submission" date="2020-01" db="EMBL/GenBank/DDBJ databases">
        <title>Paenibacillus soybeanensis sp. nov. isolated from the nodules of soybean (Glycine max(L.) Merr).</title>
        <authorList>
            <person name="Wang H."/>
        </authorList>
    </citation>
    <scope>NUCLEOTIDE SEQUENCE [LARGE SCALE GENOMIC DNA]</scope>
    <source>
        <strain evidence="6 7">DSM 23054</strain>
    </source>
</reference>
<keyword evidence="7" id="KW-1185">Reference proteome</keyword>
<dbReference type="GO" id="GO:0008658">
    <property type="term" value="F:penicillin binding"/>
    <property type="evidence" value="ECO:0007669"/>
    <property type="project" value="InterPro"/>
</dbReference>
<dbReference type="Pfam" id="PF00905">
    <property type="entry name" value="Transpeptidase"/>
    <property type="match status" value="1"/>
</dbReference>
<accession>A0A7X5BXF8</accession>
<dbReference type="InterPro" id="IPR012338">
    <property type="entry name" value="Beta-lactam/transpept-like"/>
</dbReference>
<dbReference type="Proteomes" id="UP000558113">
    <property type="component" value="Unassembled WGS sequence"/>
</dbReference>
<evidence type="ECO:0000259" key="4">
    <source>
        <dbReference type="Pfam" id="PF00905"/>
    </source>
</evidence>
<evidence type="ECO:0000313" key="6">
    <source>
        <dbReference type="EMBL" id="NBC70458.1"/>
    </source>
</evidence>
<dbReference type="GO" id="GO:0071555">
    <property type="term" value="P:cell wall organization"/>
    <property type="evidence" value="ECO:0007669"/>
    <property type="project" value="TreeGrafter"/>
</dbReference>
<dbReference type="PANTHER" id="PTHR30627:SF1">
    <property type="entry name" value="PEPTIDOGLYCAN D,D-TRANSPEPTIDASE FTSI"/>
    <property type="match status" value="1"/>
</dbReference>
<dbReference type="SUPFAM" id="SSF56519">
    <property type="entry name" value="Penicillin binding protein dimerisation domain"/>
    <property type="match status" value="1"/>
</dbReference>
<dbReference type="SUPFAM" id="SSF54184">
    <property type="entry name" value="Penicillin-binding protein 2x (pbp-2x), c-terminal domain"/>
    <property type="match status" value="2"/>
</dbReference>
<protein>
    <submittedName>
        <fullName evidence="6">Stage V sporulation protein D</fullName>
    </submittedName>
</protein>
<comment type="caution">
    <text evidence="6">The sequence shown here is derived from an EMBL/GenBank/DDBJ whole genome shotgun (WGS) entry which is preliminary data.</text>
</comment>
<name>A0A7X5BXF8_9BACL</name>
<organism evidence="6 7">
    <name type="scientific">Paenibacillus sacheonensis</name>
    <dbReference type="NCBI Taxonomy" id="742054"/>
    <lineage>
        <taxon>Bacteria</taxon>
        <taxon>Bacillati</taxon>
        <taxon>Bacillota</taxon>
        <taxon>Bacilli</taxon>
        <taxon>Bacillales</taxon>
        <taxon>Paenibacillaceae</taxon>
        <taxon>Paenibacillus</taxon>
    </lineage>
</organism>
<dbReference type="SUPFAM" id="SSF56601">
    <property type="entry name" value="beta-lactamase/transpeptidase-like"/>
    <property type="match status" value="1"/>
</dbReference>
<proteinExistence type="inferred from homology"/>
<dbReference type="InterPro" id="IPR001460">
    <property type="entry name" value="PCN-bd_Tpept"/>
</dbReference>
<evidence type="ECO:0000259" key="5">
    <source>
        <dbReference type="Pfam" id="PF03717"/>
    </source>
</evidence>
<dbReference type="InterPro" id="IPR005311">
    <property type="entry name" value="PBP_dimer"/>
</dbReference>
<dbReference type="OrthoDB" id="9804124at2"/>
<dbReference type="AlphaFoldDB" id="A0A7X5BXF8"/>
<dbReference type="GO" id="GO:0005886">
    <property type="term" value="C:plasma membrane"/>
    <property type="evidence" value="ECO:0007669"/>
    <property type="project" value="TreeGrafter"/>
</dbReference>
<feature type="domain" description="Penicillin-binding protein dimerisation" evidence="5">
    <location>
        <begin position="52"/>
        <end position="204"/>
    </location>
</feature>
<dbReference type="PANTHER" id="PTHR30627">
    <property type="entry name" value="PEPTIDOGLYCAN D,D-TRANSPEPTIDASE"/>
    <property type="match status" value="1"/>
</dbReference>
<dbReference type="Pfam" id="PF03717">
    <property type="entry name" value="PBP_dimer"/>
    <property type="match status" value="1"/>
</dbReference>
<dbReference type="EMBL" id="JAAAMU010000007">
    <property type="protein sequence ID" value="NBC70458.1"/>
    <property type="molecule type" value="Genomic_DNA"/>
</dbReference>
<dbReference type="InterPro" id="IPR050515">
    <property type="entry name" value="Beta-lactam/transpept"/>
</dbReference>
<dbReference type="Gene3D" id="3.40.710.10">
    <property type="entry name" value="DD-peptidase/beta-lactamase superfamily"/>
    <property type="match status" value="1"/>
</dbReference>